<proteinExistence type="predicted"/>
<dbReference type="SUPFAM" id="SSF50249">
    <property type="entry name" value="Nucleic acid-binding proteins"/>
    <property type="match status" value="1"/>
</dbReference>
<dbReference type="eggNOG" id="ENOG502SGH5">
    <property type="taxonomic scope" value="Eukaryota"/>
</dbReference>
<dbReference type="InParanoid" id="A0A1X7TJL2"/>
<dbReference type="InterPro" id="IPR012340">
    <property type="entry name" value="NA-bd_OB-fold"/>
</dbReference>
<evidence type="ECO:0000313" key="1">
    <source>
        <dbReference type="EnsemblMetazoa" id="Aqu2.1.14933_001"/>
    </source>
</evidence>
<name>A0A1X7TJL2_AMPQE</name>
<dbReference type="AlphaFoldDB" id="A0A1X7TJL2"/>
<dbReference type="EnsemblMetazoa" id="Aqu2.1.14933_001">
    <property type="protein sequence ID" value="Aqu2.1.14933_001"/>
    <property type="gene ID" value="Aqu2.1.14933"/>
</dbReference>
<accession>A0A1X7TJL2</accession>
<organism evidence="1">
    <name type="scientific">Amphimedon queenslandica</name>
    <name type="common">Sponge</name>
    <dbReference type="NCBI Taxonomy" id="400682"/>
    <lineage>
        <taxon>Eukaryota</taxon>
        <taxon>Metazoa</taxon>
        <taxon>Porifera</taxon>
        <taxon>Demospongiae</taxon>
        <taxon>Heteroscleromorpha</taxon>
        <taxon>Haplosclerida</taxon>
        <taxon>Niphatidae</taxon>
        <taxon>Amphimedon</taxon>
    </lineage>
</organism>
<dbReference type="Gene3D" id="2.40.50.140">
    <property type="entry name" value="Nucleic acid-binding proteins"/>
    <property type="match status" value="1"/>
</dbReference>
<protein>
    <submittedName>
        <fullName evidence="1">Uncharacterized protein</fullName>
    </submittedName>
</protein>
<sequence length="352" mass="39093">MAAKDWGIDVSQIKEPSTAPSAIHGMVTKLSSIKESPRRKLYFDGCFSDEMDTKRFVSFNTSLFQSMKQSKEEGTSIALNKCSIKRSVLNNEDLEIIVSDKSEVMLSPKKFKCQPTEDEPTTVSLSDVKKLAISSLISVNAKVIHLDLPIKVDSQRKPLTKQDCIISDSSGTCKLILWEGNVEKLLLGKSYSFSNLRVKKFADALFLSFTVDTTYSMVDDIGEVCPREAVVTHESNQLTITGEILSVIYDEQMKCPLCDWKISVSTAQAILQCSNCSAKFKSSKAKKNSLAKLQIKDLDGEIHKVTMFNSVLSSLLNINLPRESIEEHLLSMDSIKVQINSSNIVTVVLSDE</sequence>
<dbReference type="OMA" id="FRPEDHM"/>
<reference evidence="1" key="1">
    <citation type="submission" date="2017-05" db="UniProtKB">
        <authorList>
            <consortium name="EnsemblMetazoa"/>
        </authorList>
    </citation>
    <scope>IDENTIFICATION</scope>
</reference>